<keyword evidence="1 7" id="KW-0028">Amino-acid biosynthesis</keyword>
<dbReference type="HAMAP" id="MF_00109">
    <property type="entry name" value="Shikimate_kinase"/>
    <property type="match status" value="1"/>
</dbReference>
<protein>
    <recommendedName>
        <fullName evidence="7">Shikimate kinase</fullName>
        <shortName evidence="7">SK</shortName>
        <ecNumber evidence="7">2.7.1.71</ecNumber>
    </recommendedName>
</protein>
<dbReference type="PANTHER" id="PTHR21087:SF16">
    <property type="entry name" value="SHIKIMATE KINASE 1, CHLOROPLASTIC"/>
    <property type="match status" value="1"/>
</dbReference>
<gene>
    <name evidence="7" type="primary">aroK</name>
    <name evidence="8" type="ORF">DVS28_a4611</name>
</gene>
<comment type="similarity">
    <text evidence="7">Belongs to the shikimate kinase family.</text>
</comment>
<dbReference type="EMBL" id="CP031165">
    <property type="protein sequence ID" value="AXV09272.1"/>
    <property type="molecule type" value="Genomic_DNA"/>
</dbReference>
<dbReference type="OrthoDB" id="9800332at2"/>
<dbReference type="SUPFAM" id="SSF52540">
    <property type="entry name" value="P-loop containing nucleoside triphosphate hydrolases"/>
    <property type="match status" value="1"/>
</dbReference>
<evidence type="ECO:0000256" key="7">
    <source>
        <dbReference type="HAMAP-Rule" id="MF_00109"/>
    </source>
</evidence>
<dbReference type="Pfam" id="PF01202">
    <property type="entry name" value="SKI"/>
    <property type="match status" value="1"/>
</dbReference>
<keyword evidence="7" id="KW-0479">Metal-binding</keyword>
<evidence type="ECO:0000256" key="1">
    <source>
        <dbReference type="ARBA" id="ARBA00022605"/>
    </source>
</evidence>
<keyword evidence="9" id="KW-1185">Reference proteome</keyword>
<comment type="subunit">
    <text evidence="7">Monomer.</text>
</comment>
<dbReference type="UniPathway" id="UPA00053">
    <property type="reaction ID" value="UER00088"/>
</dbReference>
<keyword evidence="5 7" id="KW-0067">ATP-binding</keyword>
<dbReference type="GO" id="GO:0005524">
    <property type="term" value="F:ATP binding"/>
    <property type="evidence" value="ECO:0007669"/>
    <property type="project" value="UniProtKB-UniRule"/>
</dbReference>
<evidence type="ECO:0000313" key="8">
    <source>
        <dbReference type="EMBL" id="AXV09272.1"/>
    </source>
</evidence>
<keyword evidence="7" id="KW-0963">Cytoplasm</keyword>
<feature type="binding site" evidence="7">
    <location>
        <position position="35"/>
    </location>
    <ligand>
        <name>substrate</name>
    </ligand>
</feature>
<evidence type="ECO:0000313" key="9">
    <source>
        <dbReference type="Proteomes" id="UP000264006"/>
    </source>
</evidence>
<dbReference type="GO" id="GO:0004765">
    <property type="term" value="F:shikimate kinase activity"/>
    <property type="evidence" value="ECO:0007669"/>
    <property type="project" value="UniProtKB-UniRule"/>
</dbReference>
<dbReference type="PANTHER" id="PTHR21087">
    <property type="entry name" value="SHIKIMATE KINASE"/>
    <property type="match status" value="1"/>
</dbReference>
<comment type="function">
    <text evidence="7">Catalyzes the specific phosphorylation of the 3-hydroxyl group of shikimic acid using ATP as a cosubstrate.</text>
</comment>
<evidence type="ECO:0000256" key="2">
    <source>
        <dbReference type="ARBA" id="ARBA00022679"/>
    </source>
</evidence>
<dbReference type="GO" id="GO:0009423">
    <property type="term" value="P:chorismate biosynthetic process"/>
    <property type="evidence" value="ECO:0007669"/>
    <property type="project" value="UniProtKB-UniRule"/>
</dbReference>
<proteinExistence type="inferred from homology"/>
<comment type="catalytic activity">
    <reaction evidence="7">
        <text>shikimate + ATP = 3-phosphoshikimate + ADP + H(+)</text>
        <dbReference type="Rhea" id="RHEA:13121"/>
        <dbReference type="ChEBI" id="CHEBI:15378"/>
        <dbReference type="ChEBI" id="CHEBI:30616"/>
        <dbReference type="ChEBI" id="CHEBI:36208"/>
        <dbReference type="ChEBI" id="CHEBI:145989"/>
        <dbReference type="ChEBI" id="CHEBI:456216"/>
        <dbReference type="EC" id="2.7.1.71"/>
    </reaction>
</comment>
<evidence type="ECO:0000256" key="3">
    <source>
        <dbReference type="ARBA" id="ARBA00022741"/>
    </source>
</evidence>
<comment type="caution">
    <text evidence="7">Lacks conserved residue(s) required for the propagation of feature annotation.</text>
</comment>
<keyword evidence="4 7" id="KW-0418">Kinase</keyword>
<dbReference type="PRINTS" id="PR01100">
    <property type="entry name" value="SHIKIMTKNASE"/>
</dbReference>
<evidence type="ECO:0000256" key="6">
    <source>
        <dbReference type="ARBA" id="ARBA00023141"/>
    </source>
</evidence>
<dbReference type="EC" id="2.7.1.71" evidence="7"/>
<evidence type="ECO:0000256" key="4">
    <source>
        <dbReference type="ARBA" id="ARBA00022777"/>
    </source>
</evidence>
<comment type="pathway">
    <text evidence="7">Metabolic intermediate biosynthesis; chorismate biosynthesis; chorismate from D-erythrose 4-phosphate and phosphoenolpyruvate: step 5/7.</text>
</comment>
<dbReference type="Proteomes" id="UP000264006">
    <property type="component" value="Chromosome"/>
</dbReference>
<dbReference type="RefSeq" id="WP_114593477.1">
    <property type="nucleotide sequence ID" value="NZ_CP031165.1"/>
</dbReference>
<evidence type="ECO:0000256" key="5">
    <source>
        <dbReference type="ARBA" id="ARBA00022840"/>
    </source>
</evidence>
<comment type="subcellular location">
    <subcellularLocation>
        <location evidence="7">Cytoplasm</location>
    </subcellularLocation>
</comment>
<dbReference type="GO" id="GO:0009073">
    <property type="term" value="P:aromatic amino acid family biosynthetic process"/>
    <property type="evidence" value="ECO:0007669"/>
    <property type="project" value="UniProtKB-KW"/>
</dbReference>
<reference evidence="8 9" key="1">
    <citation type="submission" date="2018-09" db="EMBL/GenBank/DDBJ databases">
        <title>Complete genome sequence of Euzebya sp. DY32-46 isolated from seawater of Pacific Ocean.</title>
        <authorList>
            <person name="Xu L."/>
            <person name="Wu Y.-H."/>
            <person name="Xu X.-W."/>
        </authorList>
    </citation>
    <scope>NUCLEOTIDE SEQUENCE [LARGE SCALE GENOMIC DNA]</scope>
    <source>
        <strain evidence="8 9">DY32-46</strain>
    </source>
</reference>
<keyword evidence="2 7" id="KW-0808">Transferase</keyword>
<dbReference type="InterPro" id="IPR027417">
    <property type="entry name" value="P-loop_NTPase"/>
</dbReference>
<dbReference type="InterPro" id="IPR000623">
    <property type="entry name" value="Shikimate_kinase/TSH1"/>
</dbReference>
<keyword evidence="6 7" id="KW-0057">Aromatic amino acid biosynthesis</keyword>
<accession>A0A346Y475</accession>
<feature type="binding site" evidence="7">
    <location>
        <position position="136"/>
    </location>
    <ligand>
        <name>substrate</name>
    </ligand>
</feature>
<sequence>MTDRPVVVLGLMGAGKTTVARLIAQHLGRPLRDSDADIEAATGHTAATLAAGPDGRRRLHDLEAEHVLSALAEGPVVVAAAASVVERPVVRTALAPACVLWLDAPPEVLAARMTSSTHRPDYGEPLEVVQALDRRRRPLFTAVADVVIDASKPTETVQRNALAAVDVTPPPYT</sequence>
<dbReference type="GO" id="GO:0008652">
    <property type="term" value="P:amino acid biosynthetic process"/>
    <property type="evidence" value="ECO:0007669"/>
    <property type="project" value="UniProtKB-KW"/>
</dbReference>
<feature type="binding site" evidence="7">
    <location>
        <position position="17"/>
    </location>
    <ligand>
        <name>Mg(2+)</name>
        <dbReference type="ChEBI" id="CHEBI:18420"/>
    </ligand>
</feature>
<keyword evidence="3 7" id="KW-0547">Nucleotide-binding</keyword>
<name>A0A346Y475_9ACTN</name>
<dbReference type="KEGG" id="euz:DVS28_a4611"/>
<dbReference type="AlphaFoldDB" id="A0A346Y475"/>
<dbReference type="GO" id="GO:0000287">
    <property type="term" value="F:magnesium ion binding"/>
    <property type="evidence" value="ECO:0007669"/>
    <property type="project" value="UniProtKB-UniRule"/>
</dbReference>
<feature type="binding site" evidence="7">
    <location>
        <position position="119"/>
    </location>
    <ligand>
        <name>ATP</name>
        <dbReference type="ChEBI" id="CHEBI:30616"/>
    </ligand>
</feature>
<keyword evidence="7" id="KW-0460">Magnesium</keyword>
<dbReference type="Gene3D" id="3.40.50.300">
    <property type="entry name" value="P-loop containing nucleotide triphosphate hydrolases"/>
    <property type="match status" value="1"/>
</dbReference>
<organism evidence="8 9">
    <name type="scientific">Euzebya pacifica</name>
    <dbReference type="NCBI Taxonomy" id="1608957"/>
    <lineage>
        <taxon>Bacteria</taxon>
        <taxon>Bacillati</taxon>
        <taxon>Actinomycetota</taxon>
        <taxon>Nitriliruptoria</taxon>
        <taxon>Euzebyales</taxon>
    </lineage>
</organism>
<comment type="cofactor">
    <cofactor evidence="7">
        <name>Mg(2+)</name>
        <dbReference type="ChEBI" id="CHEBI:18420"/>
    </cofactor>
    <text evidence="7">Binds 1 Mg(2+) ion per subunit.</text>
</comment>
<dbReference type="GO" id="GO:0005829">
    <property type="term" value="C:cytosol"/>
    <property type="evidence" value="ECO:0007669"/>
    <property type="project" value="TreeGrafter"/>
</dbReference>
<feature type="binding site" evidence="7">
    <location>
        <begin position="13"/>
        <end position="18"/>
    </location>
    <ligand>
        <name>ATP</name>
        <dbReference type="ChEBI" id="CHEBI:30616"/>
    </ligand>
</feature>
<dbReference type="InterPro" id="IPR031322">
    <property type="entry name" value="Shikimate/glucono_kinase"/>
</dbReference>